<evidence type="ECO:0000313" key="1">
    <source>
        <dbReference type="EMBL" id="GFO68859.1"/>
    </source>
</evidence>
<comment type="caution">
    <text evidence="1">The sequence shown here is derived from an EMBL/GenBank/DDBJ whole genome shotgun (WGS) entry which is preliminary data.</text>
</comment>
<dbReference type="Proteomes" id="UP000587586">
    <property type="component" value="Unassembled WGS sequence"/>
</dbReference>
<gene>
    <name evidence="1" type="ORF">GMLC_24380</name>
</gene>
<accession>A0A6V8NCI1</accession>
<sequence length="69" mass="7544">MADWEIACIKTEPVKEPTPCLYSKAPRFRCTIELQDGSIITRCGGTAQHALANAIACYKTSTGSRSRQP</sequence>
<name>A0A6V8NCI1_9BACT</name>
<dbReference type="AlphaFoldDB" id="A0A6V8NCI1"/>
<evidence type="ECO:0000313" key="2">
    <source>
        <dbReference type="Proteomes" id="UP000587586"/>
    </source>
</evidence>
<reference evidence="2" key="1">
    <citation type="submission" date="2020-06" db="EMBL/GenBank/DDBJ databases">
        <title>Draft genomic sequecing of Geomonas sp. Red745.</title>
        <authorList>
            <person name="Itoh H."/>
            <person name="Xu Z.X."/>
            <person name="Ushijima N."/>
            <person name="Masuda Y."/>
            <person name="Shiratori Y."/>
            <person name="Senoo K."/>
        </authorList>
    </citation>
    <scope>NUCLEOTIDE SEQUENCE [LARGE SCALE GENOMIC DNA]</scope>
    <source>
        <strain evidence="2">Red745</strain>
    </source>
</reference>
<keyword evidence="2" id="KW-1185">Reference proteome</keyword>
<dbReference type="EMBL" id="BLXZ01000004">
    <property type="protein sequence ID" value="GFO68859.1"/>
    <property type="molecule type" value="Genomic_DNA"/>
</dbReference>
<dbReference type="RefSeq" id="WP_183361405.1">
    <property type="nucleotide sequence ID" value="NZ_BLXZ01000004.1"/>
</dbReference>
<protein>
    <submittedName>
        <fullName evidence="1">Uncharacterized protein</fullName>
    </submittedName>
</protein>
<proteinExistence type="predicted"/>
<organism evidence="1 2">
    <name type="scientific">Geomonas limicola</name>
    <dbReference type="NCBI Taxonomy" id="2740186"/>
    <lineage>
        <taxon>Bacteria</taxon>
        <taxon>Pseudomonadati</taxon>
        <taxon>Thermodesulfobacteriota</taxon>
        <taxon>Desulfuromonadia</taxon>
        <taxon>Geobacterales</taxon>
        <taxon>Geobacteraceae</taxon>
        <taxon>Geomonas</taxon>
    </lineage>
</organism>